<dbReference type="PROSITE" id="PS00462">
    <property type="entry name" value="G_GLU_TRANSPEPTIDASE"/>
    <property type="match status" value="1"/>
</dbReference>
<dbReference type="UniPathway" id="UPA00204"/>
<dbReference type="Gene3D" id="1.10.246.130">
    <property type="match status" value="1"/>
</dbReference>
<dbReference type="GO" id="GO:0103068">
    <property type="term" value="F:leukotriene C4 gamma-glutamyl transferase activity"/>
    <property type="evidence" value="ECO:0007669"/>
    <property type="project" value="UniProtKB-EC"/>
</dbReference>
<feature type="binding site" evidence="7">
    <location>
        <begin position="443"/>
        <end position="444"/>
    </location>
    <ligand>
        <name>L-glutamate</name>
        <dbReference type="ChEBI" id="CHEBI:29985"/>
    </ligand>
</feature>
<dbReference type="STRING" id="45068.Llon_0248"/>
<feature type="binding site" evidence="7">
    <location>
        <position position="414"/>
    </location>
    <ligand>
        <name>L-glutamate</name>
        <dbReference type="ChEBI" id="CHEBI:29985"/>
    </ligand>
</feature>
<dbReference type="Gene3D" id="3.60.20.40">
    <property type="match status" value="1"/>
</dbReference>
<evidence type="ECO:0000256" key="7">
    <source>
        <dbReference type="PIRSR" id="PIRSR600101-2"/>
    </source>
</evidence>
<dbReference type="PRINTS" id="PR01210">
    <property type="entry name" value="GGTRANSPTASE"/>
</dbReference>
<protein>
    <recommendedName>
        <fullName evidence="8">Glutathione hydrolase proenzyme</fullName>
        <ecNumber evidence="8">2.3.2.2</ecNumber>
        <ecNumber evidence="8">3.4.19.13</ecNumber>
    </recommendedName>
    <component>
        <recommendedName>
            <fullName evidence="8">Glutathione hydrolase large chain</fullName>
        </recommendedName>
    </component>
    <component>
        <recommendedName>
            <fullName evidence="8">Glutathione hydrolase small chain</fullName>
        </recommendedName>
    </component>
</protein>
<evidence type="ECO:0000256" key="8">
    <source>
        <dbReference type="RuleBase" id="RU368036"/>
    </source>
</evidence>
<evidence type="ECO:0000256" key="1">
    <source>
        <dbReference type="ARBA" id="ARBA00001049"/>
    </source>
</evidence>
<dbReference type="SUPFAM" id="SSF56235">
    <property type="entry name" value="N-terminal nucleophile aminohydrolases (Ntn hydrolases)"/>
    <property type="match status" value="1"/>
</dbReference>
<comment type="subunit">
    <text evidence="8">This enzyme consists of two polypeptide chains, which are synthesized in precursor form from a single polypeptide.</text>
</comment>
<evidence type="ECO:0000256" key="3">
    <source>
        <dbReference type="ARBA" id="ARBA00009381"/>
    </source>
</evidence>
<evidence type="ECO:0000256" key="5">
    <source>
        <dbReference type="ARBA" id="ARBA00047417"/>
    </source>
</evidence>
<feature type="binding site" evidence="7">
    <location>
        <position position="96"/>
    </location>
    <ligand>
        <name>L-glutamate</name>
        <dbReference type="ChEBI" id="CHEBI:29985"/>
    </ligand>
</feature>
<dbReference type="InterPro" id="IPR000101">
    <property type="entry name" value="GGT_peptidase"/>
</dbReference>
<dbReference type="EC" id="2.3.2.2" evidence="8"/>
<dbReference type="RefSeq" id="WP_058528270.1">
    <property type="nucleotide sequence ID" value="NZ_CAAAHZ010000012.1"/>
</dbReference>
<keyword evidence="9" id="KW-0732">Signal</keyword>
<feature type="chain" id="PRO_5006915053" description="Glutathione hydrolase proenzyme" evidence="9">
    <location>
        <begin position="25"/>
        <end position="573"/>
    </location>
</feature>
<dbReference type="EMBL" id="LNYK01000002">
    <property type="protein sequence ID" value="KTD23014.1"/>
    <property type="molecule type" value="Genomic_DNA"/>
</dbReference>
<keyword evidence="4 8" id="KW-0012">Acyltransferase</keyword>
<evidence type="ECO:0000256" key="6">
    <source>
        <dbReference type="PIRSR" id="PIRSR600101-1"/>
    </source>
</evidence>
<dbReference type="PANTHER" id="PTHR43199:SF6">
    <property type="entry name" value="GLUTATHIONE HYDROLASE PROENZYME"/>
    <property type="match status" value="1"/>
</dbReference>
<dbReference type="InterPro" id="IPR029055">
    <property type="entry name" value="Ntn_hydrolases_N"/>
</dbReference>
<feature type="binding site" evidence="7">
    <location>
        <begin position="390"/>
        <end position="392"/>
    </location>
    <ligand>
        <name>L-glutamate</name>
        <dbReference type="ChEBI" id="CHEBI:29985"/>
    </ligand>
</feature>
<dbReference type="GO" id="GO:0036374">
    <property type="term" value="F:glutathione hydrolase activity"/>
    <property type="evidence" value="ECO:0007669"/>
    <property type="project" value="UniProtKB-UniRule"/>
</dbReference>
<dbReference type="Pfam" id="PF01019">
    <property type="entry name" value="G_glu_transpept"/>
    <property type="match status" value="1"/>
</dbReference>
<organism evidence="10 11">
    <name type="scientific">Legionella londiniensis</name>
    <dbReference type="NCBI Taxonomy" id="45068"/>
    <lineage>
        <taxon>Bacteria</taxon>
        <taxon>Pseudomonadati</taxon>
        <taxon>Pseudomonadota</taxon>
        <taxon>Gammaproteobacteria</taxon>
        <taxon>Legionellales</taxon>
        <taxon>Legionellaceae</taxon>
        <taxon>Legionella</taxon>
    </lineage>
</organism>
<dbReference type="InterPro" id="IPR051792">
    <property type="entry name" value="GGT_bact"/>
</dbReference>
<keyword evidence="8" id="KW-0317">Glutathione biosynthesis</keyword>
<dbReference type="Proteomes" id="UP000054997">
    <property type="component" value="Unassembled WGS sequence"/>
</dbReference>
<dbReference type="PATRIC" id="fig|45068.5.peg.262"/>
<keyword evidence="8" id="KW-0865">Zymogen</keyword>
<dbReference type="GO" id="GO:0006750">
    <property type="term" value="P:glutathione biosynthetic process"/>
    <property type="evidence" value="ECO:0007669"/>
    <property type="project" value="UniProtKB-KW"/>
</dbReference>
<dbReference type="AlphaFoldDB" id="A0A0W0VTL5"/>
<evidence type="ECO:0000256" key="9">
    <source>
        <dbReference type="SAM" id="SignalP"/>
    </source>
</evidence>
<dbReference type="NCBIfam" id="TIGR00066">
    <property type="entry name" value="g_glut_trans"/>
    <property type="match status" value="1"/>
</dbReference>
<comment type="pathway">
    <text evidence="8">Sulfur metabolism; glutathione metabolism.</text>
</comment>
<dbReference type="InterPro" id="IPR055262">
    <property type="entry name" value="GGT_CS"/>
</dbReference>
<comment type="catalytic activity">
    <reaction evidence="1 8">
        <text>an S-substituted glutathione + H2O = an S-substituted L-cysteinylglycine + L-glutamate</text>
        <dbReference type="Rhea" id="RHEA:59468"/>
        <dbReference type="ChEBI" id="CHEBI:15377"/>
        <dbReference type="ChEBI" id="CHEBI:29985"/>
        <dbReference type="ChEBI" id="CHEBI:90779"/>
        <dbReference type="ChEBI" id="CHEBI:143103"/>
        <dbReference type="EC" id="3.4.19.13"/>
    </reaction>
</comment>
<proteinExistence type="inferred from homology"/>
<keyword evidence="8" id="KW-0378">Hydrolase</keyword>
<dbReference type="GO" id="GO:0006751">
    <property type="term" value="P:glutathione catabolic process"/>
    <property type="evidence" value="ECO:0007669"/>
    <property type="project" value="UniProtKB-UniRule"/>
</dbReference>
<dbReference type="InterPro" id="IPR043138">
    <property type="entry name" value="GGT_lsub"/>
</dbReference>
<dbReference type="EC" id="3.4.19.13" evidence="8"/>
<accession>A0A0W0VTL5</accession>
<comment type="catalytic activity">
    <reaction evidence="2 8">
        <text>glutathione + H2O = L-cysteinylglycine + L-glutamate</text>
        <dbReference type="Rhea" id="RHEA:28807"/>
        <dbReference type="ChEBI" id="CHEBI:15377"/>
        <dbReference type="ChEBI" id="CHEBI:29985"/>
        <dbReference type="ChEBI" id="CHEBI:57925"/>
        <dbReference type="ChEBI" id="CHEBI:61694"/>
        <dbReference type="EC" id="3.4.19.13"/>
    </reaction>
</comment>
<gene>
    <name evidence="10" type="ORF">Llon_0248</name>
</gene>
<comment type="similarity">
    <text evidence="3 8">Belongs to the gamma-glutamyltransferase family.</text>
</comment>
<reference evidence="10 11" key="1">
    <citation type="submission" date="2015-11" db="EMBL/GenBank/DDBJ databases">
        <title>Genomic analysis of 38 Legionella species identifies large and diverse effector repertoires.</title>
        <authorList>
            <person name="Burstein D."/>
            <person name="Amaro F."/>
            <person name="Zusman T."/>
            <person name="Lifshitz Z."/>
            <person name="Cohen O."/>
            <person name="Gilbert J.A."/>
            <person name="Pupko T."/>
            <person name="Shuman H.A."/>
            <person name="Segal G."/>
        </authorList>
    </citation>
    <scope>NUCLEOTIDE SEQUENCE [LARGE SCALE GENOMIC DNA]</scope>
    <source>
        <strain evidence="10 11">ATCC 49505</strain>
    </source>
</reference>
<dbReference type="InterPro" id="IPR043137">
    <property type="entry name" value="GGT_ssub_C"/>
</dbReference>
<feature type="active site" description="Nucleophile" evidence="6">
    <location>
        <position position="372"/>
    </location>
</feature>
<feature type="signal peptide" evidence="9">
    <location>
        <begin position="1"/>
        <end position="24"/>
    </location>
</feature>
<comment type="caution">
    <text evidence="10">The sequence shown here is derived from an EMBL/GenBank/DDBJ whole genome shotgun (WGS) entry which is preliminary data.</text>
</comment>
<feature type="binding site" evidence="7">
    <location>
        <position position="464"/>
    </location>
    <ligand>
        <name>L-glutamate</name>
        <dbReference type="ChEBI" id="CHEBI:29985"/>
    </ligand>
</feature>
<sequence length="573" mass="62468">MNLGFLSQVFLLLANLMAFISAYAGSPPGYAVASAHPLATNAGLAILAEGGNAFDAAVTVSAVLAVVAPYHSGLGGGGFWLLFDATSGKHIFIDGREVAPLRATKNMFLGSDGKPVPGLSLHGGLSAAIPGEPAALVWIAKHYGRLPLAKTLAPAIKLAEQGFPVDHQFIHFTMMGDRINKMRQYPATAAVYLKNGRPYQLGEYLKQPDLAHTLKVLAEKGHDGFYRGSIAKQLVEGVNKAGGIWTLNDLDRYQIRMREPLVGRYRNMRIITAPLPSAGGISLLLMLNILADLPLQNRSKPQWVHYLVEAMRLAYWQRAEYLGDPDFVEVPITKLLSKENVDYLRGLIKPGRATPSHLLPVKKTEDNEQQNTTHFSIIDTEGNRVAATLTVNYIFGSSVVAEGTGVLLNDEMDDFSSKPGVMNVFGLTGSEKNAIAPGKRPLSSMTPTFLELPGRTAILGTPGGSRIPSMLLLGALKFYDSYGAITIVSAMRFHHQYLPDSLVFEPDTFSEPLQKKLQEMGYRLFALSQYYGDMQAITWDQRQNLLTAASDPRNIGLAAVISQKNKAAYGYEY</sequence>
<keyword evidence="8" id="KW-0808">Transferase</keyword>
<dbReference type="PANTHER" id="PTHR43199">
    <property type="entry name" value="GLUTATHIONE HYDROLASE"/>
    <property type="match status" value="1"/>
</dbReference>
<keyword evidence="11" id="KW-1185">Reference proteome</keyword>
<evidence type="ECO:0000313" key="11">
    <source>
        <dbReference type="Proteomes" id="UP000054997"/>
    </source>
</evidence>
<evidence type="ECO:0000256" key="2">
    <source>
        <dbReference type="ARBA" id="ARBA00001089"/>
    </source>
</evidence>
<evidence type="ECO:0000313" key="10">
    <source>
        <dbReference type="EMBL" id="KTD23014.1"/>
    </source>
</evidence>
<comment type="PTM">
    <text evidence="8">Cleaved by autocatalysis into a large and a small subunit.</text>
</comment>
<comment type="catalytic activity">
    <reaction evidence="5 8">
        <text>an N-terminal (5-L-glutamyl)-[peptide] + an alpha-amino acid = 5-L-glutamyl amino acid + an N-terminal L-alpha-aminoacyl-[peptide]</text>
        <dbReference type="Rhea" id="RHEA:23904"/>
        <dbReference type="Rhea" id="RHEA-COMP:9780"/>
        <dbReference type="Rhea" id="RHEA-COMP:9795"/>
        <dbReference type="ChEBI" id="CHEBI:77644"/>
        <dbReference type="ChEBI" id="CHEBI:78597"/>
        <dbReference type="ChEBI" id="CHEBI:78599"/>
        <dbReference type="ChEBI" id="CHEBI:78608"/>
        <dbReference type="EC" id="2.3.2.2"/>
    </reaction>
</comment>
<evidence type="ECO:0000256" key="4">
    <source>
        <dbReference type="ARBA" id="ARBA00023315"/>
    </source>
</evidence>
<name>A0A0W0VTL5_9GAMM</name>